<evidence type="ECO:0000256" key="2">
    <source>
        <dbReference type="SAM" id="Phobius"/>
    </source>
</evidence>
<evidence type="ECO:0000313" key="4">
    <source>
        <dbReference type="Proteomes" id="UP001222027"/>
    </source>
</evidence>
<reference evidence="3 4" key="1">
    <citation type="submission" date="2022-12" db="EMBL/GenBank/DDBJ databases">
        <title>Chromosome-scale assembly of the Ensete ventricosum genome.</title>
        <authorList>
            <person name="Dussert Y."/>
            <person name="Stocks J."/>
            <person name="Wendawek A."/>
            <person name="Woldeyes F."/>
            <person name="Nichols R.A."/>
            <person name="Borrell J.S."/>
        </authorList>
    </citation>
    <scope>NUCLEOTIDE SEQUENCE [LARGE SCALE GENOMIC DNA]</scope>
    <source>
        <strain evidence="4">cv. Maze</strain>
        <tissue evidence="3">Seeds</tissue>
    </source>
</reference>
<dbReference type="PANTHER" id="PTHR47281:SF1">
    <property type="entry name" value="OS09G0557700 PROTEIN"/>
    <property type="match status" value="1"/>
</dbReference>
<protein>
    <submittedName>
        <fullName evidence="3">Uncharacterized protein</fullName>
    </submittedName>
</protein>
<feature type="transmembrane region" description="Helical" evidence="2">
    <location>
        <begin position="197"/>
        <end position="217"/>
    </location>
</feature>
<dbReference type="Proteomes" id="UP001222027">
    <property type="component" value="Unassembled WGS sequence"/>
</dbReference>
<accession>A0AAV8PB00</accession>
<name>A0AAV8PB00_ENSVE</name>
<comment type="caution">
    <text evidence="3">The sequence shown here is derived from an EMBL/GenBank/DDBJ whole genome shotgun (WGS) entry which is preliminary data.</text>
</comment>
<dbReference type="AlphaFoldDB" id="A0AAV8PB00"/>
<gene>
    <name evidence="3" type="ORF">OPV22_021347</name>
</gene>
<evidence type="ECO:0000313" key="3">
    <source>
        <dbReference type="EMBL" id="KAJ8477620.1"/>
    </source>
</evidence>
<dbReference type="PANTHER" id="PTHR47281">
    <property type="entry name" value="OS09G0557700 PROTEIN"/>
    <property type="match status" value="1"/>
</dbReference>
<keyword evidence="2" id="KW-0812">Transmembrane</keyword>
<proteinExistence type="predicted"/>
<dbReference type="EMBL" id="JAQQAF010000006">
    <property type="protein sequence ID" value="KAJ8477620.1"/>
    <property type="molecule type" value="Genomic_DNA"/>
</dbReference>
<organism evidence="3 4">
    <name type="scientific">Ensete ventricosum</name>
    <name type="common">Abyssinian banana</name>
    <name type="synonym">Musa ensete</name>
    <dbReference type="NCBI Taxonomy" id="4639"/>
    <lineage>
        <taxon>Eukaryota</taxon>
        <taxon>Viridiplantae</taxon>
        <taxon>Streptophyta</taxon>
        <taxon>Embryophyta</taxon>
        <taxon>Tracheophyta</taxon>
        <taxon>Spermatophyta</taxon>
        <taxon>Magnoliopsida</taxon>
        <taxon>Liliopsida</taxon>
        <taxon>Zingiberales</taxon>
        <taxon>Musaceae</taxon>
        <taxon>Ensete</taxon>
    </lineage>
</organism>
<keyword evidence="2" id="KW-1133">Transmembrane helix</keyword>
<dbReference type="InterPro" id="IPR045879">
    <property type="entry name" value="B561A"/>
</dbReference>
<feature type="transmembrane region" description="Helical" evidence="2">
    <location>
        <begin position="129"/>
        <end position="153"/>
    </location>
</feature>
<keyword evidence="2" id="KW-0472">Membrane</keyword>
<sequence>MRPPRSILTISTVAPPSPAPGSPVEQEVEEPDPPPGNHVKLLADAISKEKVIPFLKTPSLVNQGVCPDTVYEGSDPVGLVNTTKLVSDRRRNGVAFIRYRLPLVFVDQKYDVPANMAEKIMTQSRICTLFWAVHGLMMFVAWETLLPGGILAASIVHVKFGITAILLTCAQPINAYVHAKISDEGEIYSIQIIWESFHVIVGRSAIVAAVAVIISGMKHFGHR</sequence>
<feature type="region of interest" description="Disordered" evidence="1">
    <location>
        <begin position="1"/>
        <end position="35"/>
    </location>
</feature>
<evidence type="ECO:0000256" key="1">
    <source>
        <dbReference type="SAM" id="MobiDB-lite"/>
    </source>
</evidence>
<keyword evidence="4" id="KW-1185">Reference proteome</keyword>